<dbReference type="InterPro" id="IPR001387">
    <property type="entry name" value="Cro/C1-type_HTH"/>
</dbReference>
<dbReference type="EMBL" id="KF861510">
    <property type="protein sequence ID" value="AHG23829.1"/>
    <property type="molecule type" value="Genomic_DNA"/>
</dbReference>
<sequence length="120" mass="13565">MNDFDKPQMRAETTWEELGKNLKDLAAQNRSLKSLADTRSHTIGKLQSQLDTARRTFGEAFVRGHLSPVGSKRPNRPKLSERDAKDIRQAYQGGMKQAELARNYGVNPATISRLVRGIYH</sequence>
<keyword evidence="4" id="KW-1185">Reference proteome</keyword>
<dbReference type="RefSeq" id="YP_009005791.1">
    <property type="nucleotide sequence ID" value="NC_023564.1"/>
</dbReference>
<evidence type="ECO:0000313" key="3">
    <source>
        <dbReference type="EMBL" id="AHG23829.1"/>
    </source>
</evidence>
<dbReference type="Pfam" id="PF01381">
    <property type="entry name" value="HTH_3"/>
    <property type="match status" value="1"/>
</dbReference>
<dbReference type="OrthoDB" id="21632at10239"/>
<gene>
    <name evidence="3" type="primary">49</name>
    <name evidence="3" type="ORF">PBI_EAGLEEYE_49</name>
</gene>
<protein>
    <submittedName>
        <fullName evidence="3">HTH DNA binding protein</fullName>
    </submittedName>
</protein>
<evidence type="ECO:0000259" key="2">
    <source>
        <dbReference type="Pfam" id="PF01381"/>
    </source>
</evidence>
<dbReference type="KEGG" id="vg:18502811"/>
<feature type="domain" description="HTH cro/C1-type" evidence="2">
    <location>
        <begin position="85"/>
        <end position="118"/>
    </location>
</feature>
<reference evidence="3 4" key="1">
    <citation type="submission" date="2013-11" db="EMBL/GenBank/DDBJ databases">
        <authorList>
            <person name="Awa H."/>
            <person name="Bernal J.T."/>
            <person name="Coelho R.E."/>
            <person name="Culpepper S.C."/>
            <person name="Devaraju V.S."/>
            <person name="Higgins R.T."/>
            <person name="Husein A.J."/>
            <person name="Johnston E.M."/>
            <person name="Jung J.A."/>
            <person name="Kanani-Hendijani T.A."/>
            <person name="Knapp R.E."/>
            <person name="Lepiocha N."/>
            <person name="McCarter A.J."/>
            <person name="Merlau P.R."/>
            <person name="Monfared M.S."/>
            <person name="Olney H.P."/>
            <person name="Pineda M.R."/>
            <person name="Pizzini S.E."/>
            <person name="Roberson D.J."/>
            <person name="Rodriguez J."/>
            <person name="Simpson N.A."/>
            <person name="Stevens S.C."/>
            <person name="Stroub-Tahmassi C.A."/>
            <person name="Syed N."/>
            <person name="Torres S.E."/>
            <person name="Townsend C.W."/>
            <person name="White X.E."/>
            <person name="Willette C.E."/>
            <person name="Deming K.E."/>
            <person name="Simon S.E."/>
            <person name="Benjamin R.C."/>
            <person name="Hughes L.E."/>
            <person name="Hale R.H."/>
            <person name="Lamson-Kim T."/>
            <person name="Visi D.H."/>
            <person name="Allen M.S."/>
            <person name="Bradley K.W."/>
            <person name="Clarke D.Q."/>
            <person name="Lewis M.F."/>
            <person name="Barker L.P."/>
            <person name="Bailey C."/>
            <person name="Asai D.J."/>
            <person name="Garber M.L."/>
            <person name="Bowman C.A."/>
            <person name="Russell D.A."/>
            <person name="Pope W.H."/>
            <person name="Jacobs-Sera D."/>
            <person name="Hendrix R.W."/>
            <person name="Hatfull G.F."/>
        </authorList>
    </citation>
    <scope>NUCLEOTIDE SEQUENCE [LARGE SCALE GENOMIC DNA]</scope>
</reference>
<proteinExistence type="predicted"/>
<dbReference type="Proteomes" id="UP000019119">
    <property type="component" value="Segment"/>
</dbReference>
<organism evidence="3 4">
    <name type="scientific">Mycobacterium phage EagleEye</name>
    <dbReference type="NCBI Taxonomy" id="1429759"/>
    <lineage>
        <taxon>Viruses</taxon>
        <taxon>Duplodnaviria</taxon>
        <taxon>Heunggongvirae</taxon>
        <taxon>Uroviricota</taxon>
        <taxon>Caudoviricetes</taxon>
        <taxon>Eagleeyevirus</taxon>
        <taxon>Eagleeyevirus eagleeye</taxon>
    </lineage>
</organism>
<dbReference type="GeneID" id="18502811"/>
<evidence type="ECO:0000256" key="1">
    <source>
        <dbReference type="SAM" id="MobiDB-lite"/>
    </source>
</evidence>
<dbReference type="Gene3D" id="1.10.10.60">
    <property type="entry name" value="Homeodomain-like"/>
    <property type="match status" value="1"/>
</dbReference>
<name>W0LMQ9_9CAUD</name>
<accession>W0LMQ9</accession>
<feature type="region of interest" description="Disordered" evidence="1">
    <location>
        <begin position="65"/>
        <end position="84"/>
    </location>
</feature>
<evidence type="ECO:0000313" key="4">
    <source>
        <dbReference type="Proteomes" id="UP000019119"/>
    </source>
</evidence>